<dbReference type="STRING" id="204773.HEAR3022"/>
<dbReference type="KEGG" id="har:HEAR3022"/>
<dbReference type="AlphaFoldDB" id="A4G9E4"/>
<evidence type="ECO:0000313" key="2">
    <source>
        <dbReference type="Proteomes" id="UP000006697"/>
    </source>
</evidence>
<sequence>MRRFGFQSAQLLPPVFLLIFRSPFEGGERADLPVAIPIQILSTFNAVARKTEIV</sequence>
<gene>
    <name evidence="1" type="ordered locus">HEAR3022</name>
</gene>
<accession>A4G9E4</accession>
<name>A4G9E4_HERAR</name>
<dbReference type="Proteomes" id="UP000006697">
    <property type="component" value="Chromosome"/>
</dbReference>
<reference evidence="1 2" key="1">
    <citation type="journal article" date="2007" name="PLoS Genet.">
        <title>A tale of two oxidation states: bacterial colonization of arsenic-rich environments.</title>
        <authorList>
            <person name="Muller D."/>
            <person name="Medigue C."/>
            <person name="Koechler S."/>
            <person name="Barbe V."/>
            <person name="Barakat M."/>
            <person name="Talla E."/>
            <person name="Bonnefoy V."/>
            <person name="Krin E."/>
            <person name="Arsene-Ploetze F."/>
            <person name="Carapito C."/>
            <person name="Chandler M."/>
            <person name="Cournoyer B."/>
            <person name="Cruveiller S."/>
            <person name="Dossat C."/>
            <person name="Duval S."/>
            <person name="Heymann M."/>
            <person name="Leize E."/>
            <person name="Lieutaud A."/>
            <person name="Lievremont D."/>
            <person name="Makita Y."/>
            <person name="Mangenot S."/>
            <person name="Nitschke W."/>
            <person name="Ortet P."/>
            <person name="Perdrial N."/>
            <person name="Schoepp B."/>
            <person name="Siguier N."/>
            <person name="Simeonova D.D."/>
            <person name="Rouy Z."/>
            <person name="Segurens B."/>
            <person name="Turlin E."/>
            <person name="Vallenet D."/>
            <person name="Van Dorsselaer A."/>
            <person name="Weiss S."/>
            <person name="Weissenbach J."/>
            <person name="Lett M.C."/>
            <person name="Danchin A."/>
            <person name="Bertin P.N."/>
        </authorList>
    </citation>
    <scope>NUCLEOTIDE SEQUENCE [LARGE SCALE GENOMIC DNA]</scope>
    <source>
        <strain evidence="2">ULPAs1</strain>
    </source>
</reference>
<evidence type="ECO:0000313" key="1">
    <source>
        <dbReference type="EMBL" id="CAL63131.1"/>
    </source>
</evidence>
<protein>
    <submittedName>
        <fullName evidence="1">Uncharacterized protein</fullName>
    </submittedName>
</protein>
<dbReference type="EMBL" id="CU207211">
    <property type="protein sequence ID" value="CAL63131.1"/>
    <property type="molecule type" value="Genomic_DNA"/>
</dbReference>
<proteinExistence type="predicted"/>
<organism evidence="1 2">
    <name type="scientific">Herminiimonas arsenicoxydans</name>
    <dbReference type="NCBI Taxonomy" id="204773"/>
    <lineage>
        <taxon>Bacteria</taxon>
        <taxon>Pseudomonadati</taxon>
        <taxon>Pseudomonadota</taxon>
        <taxon>Betaproteobacteria</taxon>
        <taxon>Burkholderiales</taxon>
        <taxon>Oxalobacteraceae</taxon>
        <taxon>Herminiimonas</taxon>
    </lineage>
</organism>
<keyword evidence="2" id="KW-1185">Reference proteome</keyword>
<dbReference type="HOGENOM" id="CLU_3044143_0_0_4"/>